<gene>
    <name evidence="3" type="ORF">DW813_00125</name>
    <name evidence="2" type="ORF">DWY96_14185</name>
</gene>
<dbReference type="EMBL" id="QSIQ01000001">
    <property type="protein sequence ID" value="RHD06329.1"/>
    <property type="molecule type" value="Genomic_DNA"/>
</dbReference>
<proteinExistence type="predicted"/>
<evidence type="ECO:0000256" key="1">
    <source>
        <dbReference type="SAM" id="Phobius"/>
    </source>
</evidence>
<keyword evidence="1" id="KW-1133">Transmembrane helix</keyword>
<keyword evidence="1" id="KW-0812">Transmembrane</keyword>
<evidence type="ECO:0000313" key="2">
    <source>
        <dbReference type="EMBL" id="RGQ46040.1"/>
    </source>
</evidence>
<sequence length="244" mass="28151">MTLEAAVVVPILACLFTFVLFFFRVMQVQLCVQDALEDTGRTLSVYAAVKDSQEEKYAVLAKSMFIAKAREDDNIRKFVTGNVFGITFSESSFEGNDICLRVHYQMKFPVSLLGKKSFWLSQQTIYRKWTGWKDELGIQDGDRWVYIAEQGTVYHKTSGCTYLNLSIQSVEDVQIVEYRNENGEKYHKCEFCADKINKFERVYITNYGNKYHTDLNCSGIKRTIEMIRLSDVEGKGACSKCWKE</sequence>
<reference evidence="4 5" key="1">
    <citation type="submission" date="2018-08" db="EMBL/GenBank/DDBJ databases">
        <title>A genome reference for cultivated species of the human gut microbiota.</title>
        <authorList>
            <person name="Zou Y."/>
            <person name="Xue W."/>
            <person name="Luo G."/>
        </authorList>
    </citation>
    <scope>NUCLEOTIDE SEQUENCE [LARGE SCALE GENOMIC DNA]</scope>
    <source>
        <strain evidence="2 5">AF28-15</strain>
        <strain evidence="3 4">AM32-8LB</strain>
    </source>
</reference>
<dbReference type="Proteomes" id="UP000266391">
    <property type="component" value="Unassembled WGS sequence"/>
</dbReference>
<evidence type="ECO:0000313" key="3">
    <source>
        <dbReference type="EMBL" id="RHD06329.1"/>
    </source>
</evidence>
<dbReference type="AlphaFoldDB" id="A0A396AHK8"/>
<comment type="caution">
    <text evidence="3">The sequence shown here is derived from an EMBL/GenBank/DDBJ whole genome shotgun (WGS) entry which is preliminary data.</text>
</comment>
<evidence type="ECO:0000313" key="4">
    <source>
        <dbReference type="Proteomes" id="UP000266391"/>
    </source>
</evidence>
<organism evidence="3 4">
    <name type="scientific">Roseburia inulinivorans</name>
    <dbReference type="NCBI Taxonomy" id="360807"/>
    <lineage>
        <taxon>Bacteria</taxon>
        <taxon>Bacillati</taxon>
        <taxon>Bacillota</taxon>
        <taxon>Clostridia</taxon>
        <taxon>Lachnospirales</taxon>
        <taxon>Lachnospiraceae</taxon>
        <taxon>Roseburia</taxon>
    </lineage>
</organism>
<name>A0A396AHK8_9FIRM</name>
<protein>
    <submittedName>
        <fullName evidence="3">Pilus assembly protein</fullName>
    </submittedName>
</protein>
<keyword evidence="1" id="KW-0472">Membrane</keyword>
<accession>A0A396AHK8</accession>
<dbReference type="EMBL" id="QRTF01000039">
    <property type="protein sequence ID" value="RGQ46040.1"/>
    <property type="molecule type" value="Genomic_DNA"/>
</dbReference>
<dbReference type="RefSeq" id="WP_055171543.1">
    <property type="nucleotide sequence ID" value="NZ_QSIQ01000001.1"/>
</dbReference>
<evidence type="ECO:0000313" key="5">
    <source>
        <dbReference type="Proteomes" id="UP000283738"/>
    </source>
</evidence>
<feature type="transmembrane region" description="Helical" evidence="1">
    <location>
        <begin position="6"/>
        <end position="23"/>
    </location>
</feature>
<dbReference type="Proteomes" id="UP000283738">
    <property type="component" value="Unassembled WGS sequence"/>
</dbReference>